<sequence>MCLLAMKIVFFLVFMCTFKSLFCQDCNSITGKECCSGYYWNSTLRSCQPCRVGFNGPTCSETCVYPGYGRDCQMTCHCNQQFCSHINGCNTSNEELSTKEIFSGSALPGTSSTAASSTTRQYNCTKRKRLYKNSSGVYMTVISLTAISGLFLLLYTGLYCYMNQVQMNYLPSATSAI</sequence>
<proteinExistence type="predicted"/>
<dbReference type="GeneID" id="111102748"/>
<evidence type="ECO:0000313" key="3">
    <source>
        <dbReference type="Proteomes" id="UP000694844"/>
    </source>
</evidence>
<keyword evidence="1" id="KW-0472">Membrane</keyword>
<feature type="chain" id="PRO_5034940846" evidence="2">
    <location>
        <begin position="24"/>
        <end position="177"/>
    </location>
</feature>
<feature type="signal peptide" evidence="2">
    <location>
        <begin position="1"/>
        <end position="23"/>
    </location>
</feature>
<keyword evidence="1" id="KW-0812">Transmembrane</keyword>
<evidence type="ECO:0000256" key="1">
    <source>
        <dbReference type="SAM" id="Phobius"/>
    </source>
</evidence>
<dbReference type="KEGG" id="cvn:111102748"/>
<keyword evidence="3" id="KW-1185">Reference proteome</keyword>
<name>A0A8B8AJB9_CRAVI</name>
<gene>
    <name evidence="4" type="primary">LOC111102748</name>
</gene>
<keyword evidence="1" id="KW-1133">Transmembrane helix</keyword>
<feature type="transmembrane region" description="Helical" evidence="1">
    <location>
        <begin position="137"/>
        <end position="161"/>
    </location>
</feature>
<keyword evidence="2" id="KW-0732">Signal</keyword>
<dbReference type="OrthoDB" id="6205177at2759"/>
<evidence type="ECO:0000313" key="4">
    <source>
        <dbReference type="RefSeq" id="XP_022291321.1"/>
    </source>
</evidence>
<protein>
    <submittedName>
        <fullName evidence="4">Uncharacterized protein LOC111102748</fullName>
    </submittedName>
</protein>
<organism evidence="3 4">
    <name type="scientific">Crassostrea virginica</name>
    <name type="common">Eastern oyster</name>
    <dbReference type="NCBI Taxonomy" id="6565"/>
    <lineage>
        <taxon>Eukaryota</taxon>
        <taxon>Metazoa</taxon>
        <taxon>Spiralia</taxon>
        <taxon>Lophotrochozoa</taxon>
        <taxon>Mollusca</taxon>
        <taxon>Bivalvia</taxon>
        <taxon>Autobranchia</taxon>
        <taxon>Pteriomorphia</taxon>
        <taxon>Ostreida</taxon>
        <taxon>Ostreoidea</taxon>
        <taxon>Ostreidae</taxon>
        <taxon>Crassostrea</taxon>
    </lineage>
</organism>
<reference evidence="4" key="1">
    <citation type="submission" date="2025-08" db="UniProtKB">
        <authorList>
            <consortium name="RefSeq"/>
        </authorList>
    </citation>
    <scope>IDENTIFICATION</scope>
    <source>
        <tissue evidence="4">Whole sample</tissue>
    </source>
</reference>
<dbReference type="AlphaFoldDB" id="A0A8B8AJB9"/>
<dbReference type="RefSeq" id="XP_022291321.1">
    <property type="nucleotide sequence ID" value="XM_022435613.1"/>
</dbReference>
<evidence type="ECO:0000256" key="2">
    <source>
        <dbReference type="SAM" id="SignalP"/>
    </source>
</evidence>
<accession>A0A8B8AJB9</accession>
<dbReference type="Proteomes" id="UP000694844">
    <property type="component" value="Chromosome 7"/>
</dbReference>